<keyword evidence="1" id="KW-0812">Transmembrane</keyword>
<dbReference type="EMBL" id="LSRF01000009">
    <property type="protein sequence ID" value="KXP13947.1"/>
    <property type="molecule type" value="Genomic_DNA"/>
</dbReference>
<dbReference type="STRING" id="239498.AXK60_22870"/>
<dbReference type="RefSeq" id="WP_068570383.1">
    <property type="nucleotide sequence ID" value="NZ_LSRE01000019.1"/>
</dbReference>
<reference evidence="3 6" key="3">
    <citation type="submission" date="2016-02" db="EMBL/GenBank/DDBJ databases">
        <authorList>
            <person name="Teng J.L."/>
            <person name="Tang Y."/>
            <person name="Huang Y."/>
            <person name="Guo F."/>
            <person name="Wei W."/>
            <person name="Chen J.H."/>
            <person name="Wong S.Y."/>
            <person name="Lau S.K."/>
            <person name="Woo P.C."/>
        </authorList>
    </citation>
    <scope>NUCLEOTIDE SEQUENCE [LARGE SCALE GENOMIC DNA]</scope>
    <source>
        <strain evidence="3 6">JCM 13375</strain>
    </source>
</reference>
<organism evidence="4 5">
    <name type="scientific">Tsukamurella pseudospumae</name>
    <dbReference type="NCBI Taxonomy" id="239498"/>
    <lineage>
        <taxon>Bacteria</taxon>
        <taxon>Bacillati</taxon>
        <taxon>Actinomycetota</taxon>
        <taxon>Actinomycetes</taxon>
        <taxon>Mycobacteriales</taxon>
        <taxon>Tsukamurellaceae</taxon>
        <taxon>Tsukamurella</taxon>
    </lineage>
</organism>
<dbReference type="EMBL" id="LSRE01000019">
    <property type="protein sequence ID" value="KXO96212.1"/>
    <property type="molecule type" value="Genomic_DNA"/>
</dbReference>
<dbReference type="InterPro" id="IPR019692">
    <property type="entry name" value="CFP-6_PH"/>
</dbReference>
<proteinExistence type="predicted"/>
<accession>A0A138AU11</accession>
<keyword evidence="1" id="KW-1133">Transmembrane helix</keyword>
<reference evidence="5" key="2">
    <citation type="submission" date="2016-02" db="EMBL/GenBank/DDBJ databases">
        <authorList>
            <person name="Wen L."/>
            <person name="He K."/>
            <person name="Yang H."/>
        </authorList>
    </citation>
    <scope>NUCLEOTIDE SEQUENCE [LARGE SCALE GENOMIC DNA]</scope>
    <source>
        <strain evidence="5">JCM 15929</strain>
    </source>
</reference>
<evidence type="ECO:0000313" key="5">
    <source>
        <dbReference type="Proteomes" id="UP000070258"/>
    </source>
</evidence>
<dbReference type="AlphaFoldDB" id="A0A138AU11"/>
<dbReference type="OrthoDB" id="5189227at2"/>
<reference evidence="4" key="1">
    <citation type="submission" date="2016-02" db="EMBL/GenBank/DDBJ databases">
        <authorList>
            <person name="Teng J.L."/>
            <person name="Yang Y."/>
            <person name="Huang Y."/>
            <person name="Guo F."/>
            <person name="Wei W."/>
            <person name="Chen J.H."/>
            <person name="Wong S.Y."/>
            <person name="Lau S.K."/>
            <person name="Woo P.C."/>
        </authorList>
    </citation>
    <scope>NUCLEOTIDE SEQUENCE</scope>
    <source>
        <strain evidence="4">JCM 15929</strain>
    </source>
</reference>
<comment type="caution">
    <text evidence="4">The sequence shown here is derived from an EMBL/GenBank/DDBJ whole genome shotgun (WGS) entry which is preliminary data.</text>
</comment>
<evidence type="ECO:0000313" key="4">
    <source>
        <dbReference type="EMBL" id="KXP13947.1"/>
    </source>
</evidence>
<evidence type="ECO:0000313" key="6">
    <source>
        <dbReference type="Proteomes" id="UP000070409"/>
    </source>
</evidence>
<keyword evidence="6" id="KW-1185">Reference proteome</keyword>
<gene>
    <name evidence="4" type="ORF">AXK60_22870</name>
    <name evidence="3" type="ORF">AXK61_23205</name>
</gene>
<dbReference type="Proteomes" id="UP000070409">
    <property type="component" value="Unassembled WGS sequence"/>
</dbReference>
<name>A0A138AU11_9ACTN</name>
<dbReference type="Proteomes" id="UP000070258">
    <property type="component" value="Unassembled WGS sequence"/>
</dbReference>
<sequence>MDNWSPPRGVGVVMLVAALALLIVATLTDAIADPVGIVLIGAGALALVFLGVSVLVLRPRLQADGAGVTYRGVLGRKTFAWDGLEIKRTTTRHWGRESVLLELTRGDDLLFLGRWELGEAPTLVLQQLEALRPA</sequence>
<keyword evidence="1" id="KW-0472">Membrane</keyword>
<protein>
    <recommendedName>
        <fullName evidence="2">Low molecular weight protein antigen 6 PH domain-containing protein</fullName>
    </recommendedName>
</protein>
<feature type="transmembrane region" description="Helical" evidence="1">
    <location>
        <begin position="12"/>
        <end position="31"/>
    </location>
</feature>
<feature type="transmembrane region" description="Helical" evidence="1">
    <location>
        <begin position="37"/>
        <end position="57"/>
    </location>
</feature>
<evidence type="ECO:0000259" key="2">
    <source>
        <dbReference type="Pfam" id="PF10756"/>
    </source>
</evidence>
<feature type="domain" description="Low molecular weight protein antigen 6 PH" evidence="2">
    <location>
        <begin position="58"/>
        <end position="133"/>
    </location>
</feature>
<evidence type="ECO:0000313" key="3">
    <source>
        <dbReference type="EMBL" id="KXO96212.1"/>
    </source>
</evidence>
<dbReference type="Pfam" id="PF10756">
    <property type="entry name" value="bPH_6"/>
    <property type="match status" value="1"/>
</dbReference>
<evidence type="ECO:0000256" key="1">
    <source>
        <dbReference type="SAM" id="Phobius"/>
    </source>
</evidence>